<dbReference type="EMBL" id="CM042020">
    <property type="protein sequence ID" value="KAI3822069.1"/>
    <property type="molecule type" value="Genomic_DNA"/>
</dbReference>
<evidence type="ECO:0000313" key="2">
    <source>
        <dbReference type="Proteomes" id="UP001056120"/>
    </source>
</evidence>
<sequence length="103" mass="12133">MSIDFKDNEKPIPVNHNHNHSMDSDLISSHLRRFQLGFDWTGMGSRLKEDERNERAIRNLMKLPENWRCINYNSLVLCLLVSACVYLFLPYCQILYSCDVLLI</sequence>
<accession>A0ACB9JPY4</accession>
<organism evidence="1 2">
    <name type="scientific">Smallanthus sonchifolius</name>
    <dbReference type="NCBI Taxonomy" id="185202"/>
    <lineage>
        <taxon>Eukaryota</taxon>
        <taxon>Viridiplantae</taxon>
        <taxon>Streptophyta</taxon>
        <taxon>Embryophyta</taxon>
        <taxon>Tracheophyta</taxon>
        <taxon>Spermatophyta</taxon>
        <taxon>Magnoliopsida</taxon>
        <taxon>eudicotyledons</taxon>
        <taxon>Gunneridae</taxon>
        <taxon>Pentapetalae</taxon>
        <taxon>asterids</taxon>
        <taxon>campanulids</taxon>
        <taxon>Asterales</taxon>
        <taxon>Asteraceae</taxon>
        <taxon>Asteroideae</taxon>
        <taxon>Heliantheae alliance</taxon>
        <taxon>Millerieae</taxon>
        <taxon>Smallanthus</taxon>
    </lineage>
</organism>
<reference evidence="1 2" key="2">
    <citation type="journal article" date="2022" name="Mol. Ecol. Resour.">
        <title>The genomes of chicory, endive, great burdock and yacon provide insights into Asteraceae paleo-polyploidization history and plant inulin production.</title>
        <authorList>
            <person name="Fan W."/>
            <person name="Wang S."/>
            <person name="Wang H."/>
            <person name="Wang A."/>
            <person name="Jiang F."/>
            <person name="Liu H."/>
            <person name="Zhao H."/>
            <person name="Xu D."/>
            <person name="Zhang Y."/>
        </authorList>
    </citation>
    <scope>NUCLEOTIDE SEQUENCE [LARGE SCALE GENOMIC DNA]</scope>
    <source>
        <strain evidence="2">cv. Yunnan</strain>
        <tissue evidence="1">Leaves</tissue>
    </source>
</reference>
<reference evidence="2" key="1">
    <citation type="journal article" date="2022" name="Mol. Ecol. Resour.">
        <title>The genomes of chicory, endive, great burdock and yacon provide insights into Asteraceae palaeo-polyploidization history and plant inulin production.</title>
        <authorList>
            <person name="Fan W."/>
            <person name="Wang S."/>
            <person name="Wang H."/>
            <person name="Wang A."/>
            <person name="Jiang F."/>
            <person name="Liu H."/>
            <person name="Zhao H."/>
            <person name="Xu D."/>
            <person name="Zhang Y."/>
        </authorList>
    </citation>
    <scope>NUCLEOTIDE SEQUENCE [LARGE SCALE GENOMIC DNA]</scope>
    <source>
        <strain evidence="2">cv. Yunnan</strain>
    </source>
</reference>
<gene>
    <name evidence="1" type="ORF">L1987_09650</name>
</gene>
<comment type="caution">
    <text evidence="1">The sequence shown here is derived from an EMBL/GenBank/DDBJ whole genome shotgun (WGS) entry which is preliminary data.</text>
</comment>
<name>A0ACB9JPY4_9ASTR</name>
<keyword evidence="2" id="KW-1185">Reference proteome</keyword>
<evidence type="ECO:0000313" key="1">
    <source>
        <dbReference type="EMBL" id="KAI3822069.1"/>
    </source>
</evidence>
<proteinExistence type="predicted"/>
<protein>
    <submittedName>
        <fullName evidence="1">Uncharacterized protein</fullName>
    </submittedName>
</protein>
<dbReference type="Proteomes" id="UP001056120">
    <property type="component" value="Linkage Group LG03"/>
</dbReference>